<dbReference type="Gene3D" id="3.40.50.2000">
    <property type="entry name" value="Glycogen Phosphorylase B"/>
    <property type="match status" value="2"/>
</dbReference>
<dbReference type="SUPFAM" id="SSF53756">
    <property type="entry name" value="UDP-Glycosyltransferase/glycogen phosphorylase"/>
    <property type="match status" value="1"/>
</dbReference>
<name>A0A1E5SLG6_9BACT</name>
<evidence type="ECO:0008006" key="3">
    <source>
        <dbReference type="Google" id="ProtNLM"/>
    </source>
</evidence>
<proteinExistence type="predicted"/>
<accession>A0A1E5SLG6</accession>
<dbReference type="RefSeq" id="WP_069835433.1">
    <property type="nucleotide sequence ID" value="NZ_MDGQ01000005.1"/>
</dbReference>
<comment type="caution">
    <text evidence="1">The sequence shown here is derived from an EMBL/GenBank/DDBJ whole genome shotgun (WGS) entry which is preliminary data.</text>
</comment>
<keyword evidence="2" id="KW-1185">Reference proteome</keyword>
<protein>
    <recommendedName>
        <fullName evidence="3">Glycosyl transferase family 1</fullName>
    </recommendedName>
</protein>
<gene>
    <name evidence="1" type="ORF">BFP71_10530</name>
</gene>
<organism evidence="1 2">
    <name type="scientific">Roseivirga misakiensis</name>
    <dbReference type="NCBI Taxonomy" id="1563681"/>
    <lineage>
        <taxon>Bacteria</taxon>
        <taxon>Pseudomonadati</taxon>
        <taxon>Bacteroidota</taxon>
        <taxon>Cytophagia</taxon>
        <taxon>Cytophagales</taxon>
        <taxon>Roseivirgaceae</taxon>
        <taxon>Roseivirga</taxon>
    </lineage>
</organism>
<dbReference type="EMBL" id="MDGQ01000005">
    <property type="protein sequence ID" value="OEJ99970.1"/>
    <property type="molecule type" value="Genomic_DNA"/>
</dbReference>
<dbReference type="STRING" id="1563681.BFP71_10530"/>
<dbReference type="OrthoDB" id="9794575at2"/>
<reference evidence="1 2" key="1">
    <citation type="submission" date="2016-08" db="EMBL/GenBank/DDBJ databases">
        <title>Draft genome of Fabibacter sp. strain SK-8.</title>
        <authorList>
            <person name="Wong S.-K."/>
            <person name="Hamasaki K."/>
            <person name="Yoshizawa S."/>
        </authorList>
    </citation>
    <scope>NUCLEOTIDE SEQUENCE [LARGE SCALE GENOMIC DNA]</scope>
    <source>
        <strain evidence="1 2">SK-8</strain>
    </source>
</reference>
<evidence type="ECO:0000313" key="2">
    <source>
        <dbReference type="Proteomes" id="UP000095552"/>
    </source>
</evidence>
<evidence type="ECO:0000313" key="1">
    <source>
        <dbReference type="EMBL" id="OEJ99970.1"/>
    </source>
</evidence>
<sequence length="433" mass="49913">MDNEKRKRILVITYYWPPSGGAGVQRWLKFTKYLPDFGWDPIVFTPENPDFDLKDESLLEDVEERIEVLKFPIWEPYKIFKRLSGNKTIKQGQILETEKQSIFKQLAIWLRGNLFVPDPRIFWVKPSVEYLSSIIQTNEIKHVITTGPPHSVHLIGKGLKLKNPALTWIADFRDPWSGWDILRKMKITSFIWKKHFKLEESVLKMSDAVLATGPTAAREFKDLGARKVHYITNGYDGADLNVTQTHAKTSEFRVSHVGMLSADRNPQVLWQVLDELCNDHEFKAALRIKLVGILSPNVIASIREHKHIADLFETHDSVPHAEVFDTYQASEILLLLQTNIEGTNSQLPGKLFEYLSARRPILALGGENDISDILSETDSGASFTYQDENGLKKFILEAYNAWRNKEPQWSFKNIDKYERRTLTSELSEWLDSI</sequence>
<dbReference type="AlphaFoldDB" id="A0A1E5SLG6"/>
<dbReference type="Proteomes" id="UP000095552">
    <property type="component" value="Unassembled WGS sequence"/>
</dbReference>